<keyword evidence="1" id="KW-0378">Hydrolase</keyword>
<accession>E4S5C3</accession>
<proteinExistence type="predicted"/>
<protein>
    <submittedName>
        <fullName evidence="1">Type II site-specific deoxyribonuclease</fullName>
        <ecNumber evidence="1">3.1.21.4</ecNumber>
    </submittedName>
</protein>
<dbReference type="InterPro" id="IPR019059">
    <property type="entry name" value="Restrct_endonuc_II_HaeIII"/>
</dbReference>
<dbReference type="OrthoDB" id="7923544at2"/>
<dbReference type="STRING" id="632335.Calkr_2089"/>
<dbReference type="Proteomes" id="UP000009256">
    <property type="component" value="Chromosome"/>
</dbReference>
<dbReference type="RefSeq" id="WP_013433278.1">
    <property type="nucleotide sequence ID" value="NC_014721.1"/>
</dbReference>
<keyword evidence="2" id="KW-1185">Reference proteome</keyword>
<gene>
    <name evidence="1" type="ordered locus">Calkr_2089</name>
</gene>
<sequence>MKQTEKGKAFEYACLSAFEDYLKNYLSQSVIVEDNSAFQVAKQVFENLNSNEQVYMKKAGLAAAKIITDCEPHLVCKNHKSEIILTLQEDAAGQHGDVRDMLAIRILDPETKWEIGVSCKHNHSAVKHSRLSHRLDFGKEWLDIPCSQQYFSEIQRVFSRIEEYKKEKRLWRNIEKKEKEEEIYLPLLRAFIDELKRIAEKCKDEEEPVPARLIRYLIGRHDFYKVISIRKIRNTQVQAFNLNGSLNLPCCHNKPKIRIGAKLKLPTKFVHIGLKENSRNTAEVICNNGWTVSFRIHNASSKIESSLKFDIQLIGHPQELFSHFERWD</sequence>
<dbReference type="AlphaFoldDB" id="E4S5C3"/>
<name>E4S5C3_CALA7</name>
<dbReference type="EMBL" id="CP002326">
    <property type="protein sequence ID" value="ADQ41557.1"/>
    <property type="molecule type" value="Genomic_DNA"/>
</dbReference>
<organism evidence="1 2">
    <name type="scientific">Caldicellulosiruptor acetigenus (strain ATCC 700853 / DSM 12137 / I77R1B)</name>
    <name type="common">Caldicellulosiruptor kristjanssonii</name>
    <dbReference type="NCBI Taxonomy" id="632335"/>
    <lineage>
        <taxon>Bacteria</taxon>
        <taxon>Bacillati</taxon>
        <taxon>Bacillota</taxon>
        <taxon>Bacillota incertae sedis</taxon>
        <taxon>Caldicellulosiruptorales</taxon>
        <taxon>Caldicellulosiruptoraceae</taxon>
        <taxon>Caldicellulosiruptor</taxon>
    </lineage>
</organism>
<evidence type="ECO:0000313" key="1">
    <source>
        <dbReference type="EMBL" id="ADQ41557.1"/>
    </source>
</evidence>
<dbReference type="REBASE" id="29068">
    <property type="entry name" value="Ckr177IIP"/>
</dbReference>
<dbReference type="Pfam" id="PF09556">
    <property type="entry name" value="RE_HaeIII"/>
    <property type="match status" value="1"/>
</dbReference>
<evidence type="ECO:0000313" key="2">
    <source>
        <dbReference type="Proteomes" id="UP000009256"/>
    </source>
</evidence>
<dbReference type="KEGG" id="cki:Calkr_2089"/>
<reference key="1">
    <citation type="submission" date="2010-11" db="EMBL/GenBank/DDBJ databases">
        <title>Complete sequence of chromosome of Caldicellulosiruptor kristjanssonii 177R1B.</title>
        <authorList>
            <consortium name="US DOE Joint Genome Institute"/>
            <person name="Lucas S."/>
            <person name="Copeland A."/>
            <person name="Lapidus A."/>
            <person name="Cheng J.-F."/>
            <person name="Bruce D."/>
            <person name="Goodwin L."/>
            <person name="Pitluck S."/>
            <person name="Davenport K."/>
            <person name="Detter J.C."/>
            <person name="Han C."/>
            <person name="Tapia R."/>
            <person name="Land M."/>
            <person name="Hauser L."/>
            <person name="Jeffries C."/>
            <person name="Kyrpides N."/>
            <person name="Ivanova N."/>
            <person name="Mikhailova N."/>
            <person name="Blumer-Schuette S.E."/>
            <person name="Kelly R.M."/>
            <person name="Woyke T."/>
        </authorList>
    </citation>
    <scope>NUCLEOTIDE SEQUENCE</scope>
    <source>
        <strain>177R1B</strain>
    </source>
</reference>
<dbReference type="HOGENOM" id="CLU_077682_0_0_9"/>
<dbReference type="eggNOG" id="ENOG502Z9W8">
    <property type="taxonomic scope" value="Bacteria"/>
</dbReference>
<dbReference type="EC" id="3.1.21.4" evidence="1"/>
<reference evidence="1 2" key="2">
    <citation type="journal article" date="2011" name="J. Bacteriol.">
        <title>Complete genome sequences for the anaerobic, extremely thermophilic plant biomass-degrading bacteria Caldicellulosiruptor hydrothermalis, Caldicellulosiruptor kristjanssonii, Caldicellulosiruptor kronotskyensis, Caldicellulosiruptor owensenis, and Caldicellulosiruptor lactoaceticus.</title>
        <authorList>
            <person name="Blumer-Schuette S.E."/>
            <person name="Ozdemir I."/>
            <person name="Mistry D."/>
            <person name="Lucas S."/>
            <person name="Lapidus A."/>
            <person name="Cheng J.F."/>
            <person name="Goodwin L.A."/>
            <person name="Pitluck S."/>
            <person name="Land M.L."/>
            <person name="Hauser L.J."/>
            <person name="Woyke T."/>
            <person name="Mikhailova N."/>
            <person name="Pati A."/>
            <person name="Kyrpides N.C."/>
            <person name="Ivanova N."/>
            <person name="Detter J.C."/>
            <person name="Walston-Davenport K."/>
            <person name="Han S."/>
            <person name="Adams M.W."/>
            <person name="Kelly R.M."/>
        </authorList>
    </citation>
    <scope>NUCLEOTIDE SEQUENCE [LARGE SCALE GENOMIC DNA]</scope>
    <source>
        <strain evidence="2">ATCC 700853 / DSM 12137 / I77R1B</strain>
    </source>
</reference>
<dbReference type="GO" id="GO:0009036">
    <property type="term" value="F:type II site-specific deoxyribonuclease activity"/>
    <property type="evidence" value="ECO:0007669"/>
    <property type="project" value="UniProtKB-EC"/>
</dbReference>